<comment type="caution">
    <text evidence="7">The sequence shown here is derived from an EMBL/GenBank/DDBJ whole genome shotgun (WGS) entry which is preliminary data.</text>
</comment>
<dbReference type="AlphaFoldDB" id="A0A427YSY6"/>
<evidence type="ECO:0000256" key="2">
    <source>
        <dbReference type="ARBA" id="ARBA00022692"/>
    </source>
</evidence>
<evidence type="ECO:0000259" key="6">
    <source>
        <dbReference type="PROSITE" id="PS50850"/>
    </source>
</evidence>
<dbReference type="STRING" id="1890683.A0A427YSY6"/>
<reference evidence="7 8" key="1">
    <citation type="submission" date="2018-11" db="EMBL/GenBank/DDBJ databases">
        <title>Genome sequence of Saitozyma podzolica DSM 27192.</title>
        <authorList>
            <person name="Aliyu H."/>
            <person name="Gorte O."/>
            <person name="Ochsenreither K."/>
        </authorList>
    </citation>
    <scope>NUCLEOTIDE SEQUENCE [LARGE SCALE GENOMIC DNA]</scope>
    <source>
        <strain evidence="7 8">DSM 27192</strain>
    </source>
</reference>
<evidence type="ECO:0000313" key="7">
    <source>
        <dbReference type="EMBL" id="RSH94253.1"/>
    </source>
</evidence>
<dbReference type="EMBL" id="RSCD01000002">
    <property type="protein sequence ID" value="RSH94253.1"/>
    <property type="molecule type" value="Genomic_DNA"/>
</dbReference>
<evidence type="ECO:0000256" key="1">
    <source>
        <dbReference type="ARBA" id="ARBA00004141"/>
    </source>
</evidence>
<organism evidence="7 8">
    <name type="scientific">Saitozyma podzolica</name>
    <dbReference type="NCBI Taxonomy" id="1890683"/>
    <lineage>
        <taxon>Eukaryota</taxon>
        <taxon>Fungi</taxon>
        <taxon>Dikarya</taxon>
        <taxon>Basidiomycota</taxon>
        <taxon>Agaricomycotina</taxon>
        <taxon>Tremellomycetes</taxon>
        <taxon>Tremellales</taxon>
        <taxon>Trimorphomycetaceae</taxon>
        <taxon>Saitozyma</taxon>
    </lineage>
</organism>
<dbReference type="InterPro" id="IPR005828">
    <property type="entry name" value="MFS_sugar_transport-like"/>
</dbReference>
<gene>
    <name evidence="7" type="ORF">EHS25_004056</name>
</gene>
<accession>A0A427YSY6</accession>
<feature type="transmembrane region" description="Helical" evidence="5">
    <location>
        <begin position="537"/>
        <end position="555"/>
    </location>
</feature>
<dbReference type="PANTHER" id="PTHR24064">
    <property type="entry name" value="SOLUTE CARRIER FAMILY 22 MEMBER"/>
    <property type="match status" value="1"/>
</dbReference>
<feature type="transmembrane region" description="Helical" evidence="5">
    <location>
        <begin position="445"/>
        <end position="464"/>
    </location>
</feature>
<dbReference type="Proteomes" id="UP000279259">
    <property type="component" value="Unassembled WGS sequence"/>
</dbReference>
<dbReference type="Gene3D" id="1.20.1250.20">
    <property type="entry name" value="MFS general substrate transporter like domains"/>
    <property type="match status" value="1"/>
</dbReference>
<feature type="transmembrane region" description="Helical" evidence="5">
    <location>
        <begin position="315"/>
        <end position="333"/>
    </location>
</feature>
<feature type="transmembrane region" description="Helical" evidence="5">
    <location>
        <begin position="412"/>
        <end position="433"/>
    </location>
</feature>
<keyword evidence="2 5" id="KW-0812">Transmembrane</keyword>
<dbReference type="GO" id="GO:0022857">
    <property type="term" value="F:transmembrane transporter activity"/>
    <property type="evidence" value="ECO:0007669"/>
    <property type="project" value="InterPro"/>
</dbReference>
<dbReference type="SUPFAM" id="SSF103473">
    <property type="entry name" value="MFS general substrate transporter"/>
    <property type="match status" value="1"/>
</dbReference>
<comment type="subcellular location">
    <subcellularLocation>
        <location evidence="1">Membrane</location>
        <topology evidence="1">Multi-pass membrane protein</topology>
    </subcellularLocation>
</comment>
<dbReference type="InterPro" id="IPR036259">
    <property type="entry name" value="MFS_trans_sf"/>
</dbReference>
<sequence>MSAPMSAAPSILNESGSSGFDDAATVHNLGNDHHAQATAPVPKRTNSDFSVGKFNRDHPLYDDLAPEDSYSNGVYWADLPFSARQKWVNAQSNAETKREIKHVWGMFKRDPLSPLTAYCHRYVIGGFGLFTEGYTLFSIGNLTALYSAVWPACWSTYKECDANWIAAVTYLQIIGIIVGQVLVGFEGDWIGRKFGLVQDALIMTLGLVMLTASWGTSLNGWVICYGWSQFFYGIGVGGEYPMTSTTALESKTVIGQNAQTDDKLHRGRNVVLAFLMQGWGQLFNQALLIILLLIFHHGSGNPPYSAVAAQWTFRVSFAVMAVMTLWLAYYRYYKKAYSSRALQRSKKHSHVNQSGYDIQSLKLVATHFSGRLIGSTLGWFCNDFLFYGNKLFASTFIKVIDPSSSGNVMSTWLWNLVNVGVEMAGYYLAALLIDHKFYGRKRMQIWGFLADGILFLIPAIWYTQLESKAHIAGFQTIYFLSSFFQQFGPNCTTFLLAAEIFPISVRATAHGLSAASGKLGALMPAIIYNYVGTRTRFWIVCWFGFAGWILTWIFIPDTTGLDLREQDRYWSFVREGRAHEYHGIAIHRRHLSLWEVFVLKRHLAYDAEKDREDRVKELRDIWAQQKMTVKEGGKAEEEDDDDESLISSRAHSFFANEKSSRSEPVL</sequence>
<keyword evidence="4 5" id="KW-0472">Membrane</keyword>
<evidence type="ECO:0000256" key="4">
    <source>
        <dbReference type="ARBA" id="ARBA00023136"/>
    </source>
</evidence>
<keyword evidence="8" id="KW-1185">Reference proteome</keyword>
<dbReference type="PROSITE" id="PS50850">
    <property type="entry name" value="MFS"/>
    <property type="match status" value="1"/>
</dbReference>
<dbReference type="InterPro" id="IPR020846">
    <property type="entry name" value="MFS_dom"/>
</dbReference>
<feature type="transmembrane region" description="Helical" evidence="5">
    <location>
        <begin position="270"/>
        <end position="295"/>
    </location>
</feature>
<keyword evidence="3 5" id="KW-1133">Transmembrane helix</keyword>
<evidence type="ECO:0000256" key="5">
    <source>
        <dbReference type="SAM" id="Phobius"/>
    </source>
</evidence>
<proteinExistence type="predicted"/>
<evidence type="ECO:0000256" key="3">
    <source>
        <dbReference type="ARBA" id="ARBA00022989"/>
    </source>
</evidence>
<dbReference type="Pfam" id="PF00083">
    <property type="entry name" value="Sugar_tr"/>
    <property type="match status" value="1"/>
</dbReference>
<dbReference type="GO" id="GO:0016020">
    <property type="term" value="C:membrane"/>
    <property type="evidence" value="ECO:0007669"/>
    <property type="project" value="UniProtKB-SubCell"/>
</dbReference>
<feature type="domain" description="Major facilitator superfamily (MFS) profile" evidence="6">
    <location>
        <begin position="121"/>
        <end position="559"/>
    </location>
</feature>
<feature type="transmembrane region" description="Helical" evidence="5">
    <location>
        <begin position="196"/>
        <end position="214"/>
    </location>
</feature>
<dbReference type="OrthoDB" id="2153661at2759"/>
<feature type="transmembrane region" description="Helical" evidence="5">
    <location>
        <begin position="164"/>
        <end position="184"/>
    </location>
</feature>
<evidence type="ECO:0000313" key="8">
    <source>
        <dbReference type="Proteomes" id="UP000279259"/>
    </source>
</evidence>
<name>A0A427YSY6_9TREE</name>
<protein>
    <recommendedName>
        <fullName evidence="6">Major facilitator superfamily (MFS) profile domain-containing protein</fullName>
    </recommendedName>
</protein>